<feature type="transmembrane region" description="Helical" evidence="1">
    <location>
        <begin position="103"/>
        <end position="127"/>
    </location>
</feature>
<protein>
    <submittedName>
        <fullName evidence="3">Putative integral membrane protein</fullName>
    </submittedName>
</protein>
<name>A0A1W6LM27_9BACT</name>
<keyword evidence="1" id="KW-0812">Transmembrane</keyword>
<dbReference type="PANTHER" id="PTHR28008">
    <property type="entry name" value="DOMAIN PROTEIN, PUTATIVE (AFU_ORTHOLOGUE AFUA_3G10980)-RELATED"/>
    <property type="match status" value="1"/>
</dbReference>
<dbReference type="OrthoDB" id="288647at2"/>
<dbReference type="Proteomes" id="UP000193334">
    <property type="component" value="Chromosome"/>
</dbReference>
<dbReference type="KEGG" id="pbp:STSP1_01186"/>
<sequence>MKLSTLFISRLVFSLAVLATILLVYLTHAPMEQLKQDYGGFIHALGDKALHLLAYGGVAFLYFLAARFAEFSRKALHRLLAALLVFTAVDEGTQALVGRNADWLDLLFNLAGIIIGLFLSKLFYILSKKTVQRFLSK</sequence>
<evidence type="ECO:0000313" key="4">
    <source>
        <dbReference type="Proteomes" id="UP000193334"/>
    </source>
</evidence>
<dbReference type="AlphaFoldDB" id="A0A1W6LM27"/>
<dbReference type="RefSeq" id="WP_085755479.1">
    <property type="nucleotide sequence ID" value="NZ_CP021023.1"/>
</dbReference>
<proteinExistence type="predicted"/>
<dbReference type="InterPro" id="IPR006976">
    <property type="entry name" value="VanZ-like"/>
</dbReference>
<dbReference type="STRING" id="1941349.STSP1_01186"/>
<dbReference type="NCBIfam" id="NF037970">
    <property type="entry name" value="vanZ_1"/>
    <property type="match status" value="1"/>
</dbReference>
<dbReference type="Pfam" id="PF04892">
    <property type="entry name" value="VanZ"/>
    <property type="match status" value="1"/>
</dbReference>
<feature type="transmembrane region" description="Helical" evidence="1">
    <location>
        <begin position="49"/>
        <end position="67"/>
    </location>
</feature>
<dbReference type="PANTHER" id="PTHR28008:SF1">
    <property type="entry name" value="DOMAIN PROTEIN, PUTATIVE (AFU_ORTHOLOGUE AFUA_3G10980)-RELATED"/>
    <property type="match status" value="1"/>
</dbReference>
<gene>
    <name evidence="3" type="ORF">STSP1_01186</name>
</gene>
<keyword evidence="1" id="KW-1133">Transmembrane helix</keyword>
<keyword evidence="1" id="KW-0472">Membrane</keyword>
<feature type="domain" description="VanZ-like" evidence="2">
    <location>
        <begin position="42"/>
        <end position="123"/>
    </location>
</feature>
<feature type="transmembrane region" description="Helical" evidence="1">
    <location>
        <begin position="7"/>
        <end position="29"/>
    </location>
</feature>
<evidence type="ECO:0000313" key="3">
    <source>
        <dbReference type="EMBL" id="ARN56794.1"/>
    </source>
</evidence>
<keyword evidence="4" id="KW-1185">Reference proteome</keyword>
<organism evidence="3 4">
    <name type="scientific">Sedimentisphaera salicampi</name>
    <dbReference type="NCBI Taxonomy" id="1941349"/>
    <lineage>
        <taxon>Bacteria</taxon>
        <taxon>Pseudomonadati</taxon>
        <taxon>Planctomycetota</taxon>
        <taxon>Phycisphaerae</taxon>
        <taxon>Sedimentisphaerales</taxon>
        <taxon>Sedimentisphaeraceae</taxon>
        <taxon>Sedimentisphaera</taxon>
    </lineage>
</organism>
<reference evidence="4" key="1">
    <citation type="submission" date="2017-04" db="EMBL/GenBank/DDBJ databases">
        <title>Comparative genomics and description of representatives of a novel lineage of planctomycetes thriving in anoxic sediments.</title>
        <authorList>
            <person name="Spring S."/>
            <person name="Bunk B."/>
            <person name="Sproer C."/>
        </authorList>
    </citation>
    <scope>NUCLEOTIDE SEQUENCE [LARGE SCALE GENOMIC DNA]</scope>
    <source>
        <strain evidence="4">ST-PulAB-D4</strain>
    </source>
</reference>
<dbReference type="EMBL" id="CP021023">
    <property type="protein sequence ID" value="ARN56794.1"/>
    <property type="molecule type" value="Genomic_DNA"/>
</dbReference>
<evidence type="ECO:0000259" key="2">
    <source>
        <dbReference type="Pfam" id="PF04892"/>
    </source>
</evidence>
<accession>A0A1W6LM27</accession>
<evidence type="ECO:0000256" key="1">
    <source>
        <dbReference type="SAM" id="Phobius"/>
    </source>
</evidence>
<feature type="transmembrane region" description="Helical" evidence="1">
    <location>
        <begin position="79"/>
        <end position="97"/>
    </location>
</feature>